<keyword evidence="3" id="KW-1185">Reference proteome</keyword>
<evidence type="ECO:0000313" key="3">
    <source>
        <dbReference type="Proteomes" id="UP000031036"/>
    </source>
</evidence>
<dbReference type="PANTHER" id="PTHR12296">
    <property type="entry name" value="DENN DOMAIN-CONTAINING PROTEIN 4"/>
    <property type="match status" value="1"/>
</dbReference>
<dbReference type="PROSITE" id="PS50211">
    <property type="entry name" value="DENN"/>
    <property type="match status" value="1"/>
</dbReference>
<dbReference type="InterPro" id="IPR022096">
    <property type="entry name" value="SBF1/SBF2"/>
</dbReference>
<dbReference type="SMART" id="SM00799">
    <property type="entry name" value="DENN"/>
    <property type="match status" value="1"/>
</dbReference>
<organism evidence="2 3">
    <name type="scientific">Toxocara canis</name>
    <name type="common">Canine roundworm</name>
    <dbReference type="NCBI Taxonomy" id="6265"/>
    <lineage>
        <taxon>Eukaryota</taxon>
        <taxon>Metazoa</taxon>
        <taxon>Ecdysozoa</taxon>
        <taxon>Nematoda</taxon>
        <taxon>Chromadorea</taxon>
        <taxon>Rhabditida</taxon>
        <taxon>Spirurina</taxon>
        <taxon>Ascaridomorpha</taxon>
        <taxon>Ascaridoidea</taxon>
        <taxon>Toxocaridae</taxon>
        <taxon>Toxocara</taxon>
    </lineage>
</organism>
<feature type="domain" description="UDENN" evidence="1">
    <location>
        <begin position="13"/>
        <end position="424"/>
    </location>
</feature>
<name>A0A0B2W0S6_TOXCA</name>
<dbReference type="InterPro" id="IPR051696">
    <property type="entry name" value="DENN_Domain_GEFs"/>
</dbReference>
<dbReference type="InterPro" id="IPR005113">
    <property type="entry name" value="uDENN_dom"/>
</dbReference>
<protein>
    <submittedName>
        <fullName evidence="2">Myotubularin-related protein 13</fullName>
    </submittedName>
</protein>
<dbReference type="Gene3D" id="3.40.50.11500">
    <property type="match status" value="1"/>
</dbReference>
<dbReference type="AlphaFoldDB" id="A0A0B2W0S6"/>
<dbReference type="InterPro" id="IPR005112">
    <property type="entry name" value="dDENN_dom"/>
</dbReference>
<comment type="caution">
    <text evidence="2">The sequence shown here is derived from an EMBL/GenBank/DDBJ whole genome shotgun (WGS) entry which is preliminary data.</text>
</comment>
<dbReference type="GO" id="GO:0032483">
    <property type="term" value="P:regulation of Rab protein signal transduction"/>
    <property type="evidence" value="ECO:0007669"/>
    <property type="project" value="TreeGrafter"/>
</dbReference>
<dbReference type="Pfam" id="PF12335">
    <property type="entry name" value="SBF2"/>
    <property type="match status" value="1"/>
</dbReference>
<reference evidence="2 3" key="1">
    <citation type="submission" date="2014-11" db="EMBL/GenBank/DDBJ databases">
        <title>Genetic blueprint of the zoonotic pathogen Toxocara canis.</title>
        <authorList>
            <person name="Zhu X.-Q."/>
            <person name="Korhonen P.K."/>
            <person name="Cai H."/>
            <person name="Young N.D."/>
            <person name="Nejsum P."/>
            <person name="von Samson-Himmelstjerna G."/>
            <person name="Boag P.R."/>
            <person name="Tan P."/>
            <person name="Li Q."/>
            <person name="Min J."/>
            <person name="Yang Y."/>
            <person name="Wang X."/>
            <person name="Fang X."/>
            <person name="Hall R.S."/>
            <person name="Hofmann A."/>
            <person name="Sternberg P.W."/>
            <person name="Jex A.R."/>
            <person name="Gasser R.B."/>
        </authorList>
    </citation>
    <scope>NUCLEOTIDE SEQUENCE [LARGE SCALE GENOMIC DNA]</scope>
    <source>
        <strain evidence="2">PN_DK_2014</strain>
    </source>
</reference>
<dbReference type="OrthoDB" id="74314at2759"/>
<dbReference type="STRING" id="6265.A0A0B2W0S6"/>
<dbReference type="GO" id="GO:0031410">
    <property type="term" value="C:cytoplasmic vesicle"/>
    <property type="evidence" value="ECO:0007669"/>
    <property type="project" value="TreeGrafter"/>
</dbReference>
<dbReference type="SMART" id="SM00800">
    <property type="entry name" value="uDENN"/>
    <property type="match status" value="1"/>
</dbReference>
<accession>A0A0B2W0S6</accession>
<dbReference type="EMBL" id="JPKZ01000401">
    <property type="protein sequence ID" value="KHN87588.1"/>
    <property type="molecule type" value="Genomic_DNA"/>
</dbReference>
<dbReference type="SMART" id="SM00801">
    <property type="entry name" value="dDENN"/>
    <property type="match status" value="1"/>
</dbReference>
<dbReference type="PANTHER" id="PTHR12296:SF16">
    <property type="entry name" value="C-MYC PROMOTER-BINDING PROTEIN"/>
    <property type="match status" value="1"/>
</dbReference>
<dbReference type="Proteomes" id="UP000031036">
    <property type="component" value="Unassembled WGS sequence"/>
</dbReference>
<sequence>MDGNERGVVRLADYIVVIAFDESQIRHGNSVGNIVQRLPQYDWPDISLSPNLEVFSQPQGWSLSTEVKPATFFVNTLTDILGSRQYAYCLQVQEPCGSVIEDVDDLTLSGAILYKPKVIVILSRFPFFELFRNCLNRFHLALLDSEYNAEAMAATLLSGVKLAVGAPPVSFNFASERLCVRAPLSYTVPVTADKVALFLEQLGTIQNVLTLLCAILTDRKILFRSCSLTRLADSCYAVCVLLYPFEYPHTFVPVLPELLIEYLESPTPYIMGLLHSVRTLNVDLDTTIVIDLDIGAVHVPAAVTLPSIPEPFAQRFIYSLQMVLNPSLATADDAWKMGQPPYPSHEVQDKRIRACFIRFFADLLCGYRCCLEVVRLHSPPLIVFHKSAFLGLRGFSSCPLIRTFLDSLLFQSFICERGLPFRVCDLFDDLVSQSVDVISSDQSKVVVVEGIADIAEKLRDNEHQDSSFSMTPLLTHKRFLMSNVPTKLKSFEVKLVARFIEENRMNCVSTPHCTLRPRKVPSGNLFRMNEERLGVVSRRLQVLNSCLHYIFDMKLSDARKMLCAVELSMRSVNARVALCQLLWLNLNPVNRATLLPQQFELIIRLMNCALNQESKEDEHGIAYAMLYLSNIYCRRLTAGVHQFAYTCIQDHPVWENEQFWEAAFFHDVHRQLRRLYMPVKDDSDCPFSVQENVTDTWNLMEEPSGMDLVSERLANVSHFDEAEIKRRALEENSIVFGQAKHYINLMVYLRIPLDVSKLRRVNVRELERRSNGRRRETFDDETIVSESESDVESGFIESDDSDLGNATVKWIRRLIDRICSAAGLEHAQIERLCDEIPGFVALHIDNLEQVYTESKRLSPMHKV</sequence>
<dbReference type="Pfam" id="PF02141">
    <property type="entry name" value="DENN"/>
    <property type="match status" value="1"/>
</dbReference>
<evidence type="ECO:0000259" key="1">
    <source>
        <dbReference type="PROSITE" id="PS50211"/>
    </source>
</evidence>
<dbReference type="Gene3D" id="3.30.450.200">
    <property type="match status" value="1"/>
</dbReference>
<proteinExistence type="predicted"/>
<dbReference type="InterPro" id="IPR043153">
    <property type="entry name" value="DENN_C"/>
</dbReference>
<evidence type="ECO:0000313" key="2">
    <source>
        <dbReference type="EMBL" id="KHN87588.1"/>
    </source>
</evidence>
<gene>
    <name evidence="2" type="primary">SBF2</name>
    <name evidence="2" type="ORF">Tcan_07845</name>
</gene>
<dbReference type="GO" id="GO:0005085">
    <property type="term" value="F:guanyl-nucleotide exchange factor activity"/>
    <property type="evidence" value="ECO:0007669"/>
    <property type="project" value="UniProtKB-ARBA"/>
</dbReference>
<dbReference type="InterPro" id="IPR037516">
    <property type="entry name" value="Tripartite_DENN"/>
</dbReference>
<dbReference type="OMA" id="HRRANEH"/>
<dbReference type="InterPro" id="IPR001194">
    <property type="entry name" value="cDENN_dom"/>
</dbReference>
<dbReference type="Pfam" id="PF03456">
    <property type="entry name" value="uDENN"/>
    <property type="match status" value="1"/>
</dbReference>